<accession>A0A0F9EIQ8</accession>
<comment type="caution">
    <text evidence="4">The sequence shown here is derived from an EMBL/GenBank/DDBJ whole genome shotgun (WGS) entry which is preliminary data.</text>
</comment>
<evidence type="ECO:0000259" key="3">
    <source>
        <dbReference type="Pfam" id="PF01467"/>
    </source>
</evidence>
<proteinExistence type="predicted"/>
<reference evidence="4" key="1">
    <citation type="journal article" date="2015" name="Nature">
        <title>Complex archaea that bridge the gap between prokaryotes and eukaryotes.</title>
        <authorList>
            <person name="Spang A."/>
            <person name="Saw J.H."/>
            <person name="Jorgensen S.L."/>
            <person name="Zaremba-Niedzwiedzka K."/>
            <person name="Martijn J."/>
            <person name="Lind A.E."/>
            <person name="van Eijk R."/>
            <person name="Schleper C."/>
            <person name="Guy L."/>
            <person name="Ettema T.J."/>
        </authorList>
    </citation>
    <scope>NUCLEOTIDE SEQUENCE</scope>
</reference>
<protein>
    <recommendedName>
        <fullName evidence="3">Cytidyltransferase-like domain-containing protein</fullName>
    </recommendedName>
</protein>
<dbReference type="Pfam" id="PF01467">
    <property type="entry name" value="CTP_transf_like"/>
    <property type="match status" value="1"/>
</dbReference>
<gene>
    <name evidence="4" type="ORF">LCGC14_2362510</name>
</gene>
<dbReference type="InterPro" id="IPR014729">
    <property type="entry name" value="Rossmann-like_a/b/a_fold"/>
</dbReference>
<sequence length="153" mass="17454">MKTIFIGGAWDLFHDGHLLTLEKAKKLRDRLVVLVNSDARIRFRKGNNRPIIPQKSRARILEALRIVDEVVLGTSKGPVPEDLDTIRLVKPDKWVLHRDPTPEEEAVKDLGIEIVRFPYIKSPSGLNTTKIIDKIRKGDKVNIVTKKKVGEYK</sequence>
<dbReference type="SUPFAM" id="SSF52374">
    <property type="entry name" value="Nucleotidylyl transferase"/>
    <property type="match status" value="1"/>
</dbReference>
<dbReference type="InterPro" id="IPR050385">
    <property type="entry name" value="Archaeal_FAD_synthase"/>
</dbReference>
<dbReference type="PANTHER" id="PTHR43793">
    <property type="entry name" value="FAD SYNTHASE"/>
    <property type="match status" value="1"/>
</dbReference>
<keyword evidence="2" id="KW-0548">Nucleotidyltransferase</keyword>
<evidence type="ECO:0000313" key="4">
    <source>
        <dbReference type="EMBL" id="KKL44755.1"/>
    </source>
</evidence>
<evidence type="ECO:0000256" key="2">
    <source>
        <dbReference type="ARBA" id="ARBA00022695"/>
    </source>
</evidence>
<dbReference type="AlphaFoldDB" id="A0A0F9EIQ8"/>
<evidence type="ECO:0000256" key="1">
    <source>
        <dbReference type="ARBA" id="ARBA00022679"/>
    </source>
</evidence>
<dbReference type="InterPro" id="IPR004821">
    <property type="entry name" value="Cyt_trans-like"/>
</dbReference>
<dbReference type="PANTHER" id="PTHR43793:SF1">
    <property type="entry name" value="FAD SYNTHASE"/>
    <property type="match status" value="1"/>
</dbReference>
<dbReference type="GO" id="GO:0016779">
    <property type="term" value="F:nucleotidyltransferase activity"/>
    <property type="evidence" value="ECO:0007669"/>
    <property type="project" value="UniProtKB-KW"/>
</dbReference>
<dbReference type="NCBIfam" id="TIGR00125">
    <property type="entry name" value="cyt_tran_rel"/>
    <property type="match status" value="1"/>
</dbReference>
<name>A0A0F9EIQ8_9ZZZZ</name>
<dbReference type="Gene3D" id="3.40.50.620">
    <property type="entry name" value="HUPs"/>
    <property type="match status" value="1"/>
</dbReference>
<dbReference type="EMBL" id="LAZR01034644">
    <property type="protein sequence ID" value="KKL44755.1"/>
    <property type="molecule type" value="Genomic_DNA"/>
</dbReference>
<organism evidence="4">
    <name type="scientific">marine sediment metagenome</name>
    <dbReference type="NCBI Taxonomy" id="412755"/>
    <lineage>
        <taxon>unclassified sequences</taxon>
        <taxon>metagenomes</taxon>
        <taxon>ecological metagenomes</taxon>
    </lineage>
</organism>
<feature type="domain" description="Cytidyltransferase-like" evidence="3">
    <location>
        <begin position="6"/>
        <end position="132"/>
    </location>
</feature>
<keyword evidence="1" id="KW-0808">Transferase</keyword>